<keyword evidence="3" id="KW-1185">Reference proteome</keyword>
<evidence type="ECO:0000313" key="3">
    <source>
        <dbReference type="Proteomes" id="UP000219621"/>
    </source>
</evidence>
<reference evidence="2 3" key="1">
    <citation type="submission" date="2017-09" db="EMBL/GenBank/DDBJ databases">
        <authorList>
            <person name="Ehlers B."/>
            <person name="Leendertz F.H."/>
        </authorList>
    </citation>
    <scope>NUCLEOTIDE SEQUENCE [LARGE SCALE GENOMIC DNA]</scope>
    <source>
        <strain evidence="2 3">USBA 140</strain>
    </source>
</reference>
<organism evidence="2 3">
    <name type="scientific">Caenispirillum bisanense</name>
    <dbReference type="NCBI Taxonomy" id="414052"/>
    <lineage>
        <taxon>Bacteria</taxon>
        <taxon>Pseudomonadati</taxon>
        <taxon>Pseudomonadota</taxon>
        <taxon>Alphaproteobacteria</taxon>
        <taxon>Rhodospirillales</taxon>
        <taxon>Novispirillaceae</taxon>
        <taxon>Caenispirillum</taxon>
    </lineage>
</organism>
<dbReference type="RefSeq" id="WP_097279840.1">
    <property type="nucleotide sequence ID" value="NZ_OCNJ01000006.1"/>
</dbReference>
<evidence type="ECO:0000313" key="2">
    <source>
        <dbReference type="EMBL" id="SOD96722.1"/>
    </source>
</evidence>
<evidence type="ECO:0000256" key="1">
    <source>
        <dbReference type="SAM" id="MobiDB-lite"/>
    </source>
</evidence>
<sequence length="199" mass="22226">MRRIAADTCFDVALWLVDRALDDNEYLQPQKMHRLMYLAQAYYAVATRGRKMMPATFVADPSGPMEPTLYRAFENGRPYVETRKPPDDACQLLDSIWRKFGAHSAEHLSKLTKGHPPYRDAFASGGAGEEITLQAMMDYYGRKPGSEPAAAKGPLPGATAPEAPGLTDVLRPRVMRSQTGKPVSVQKWMPRPMGDKREE</sequence>
<proteinExistence type="predicted"/>
<dbReference type="EMBL" id="OCNJ01000006">
    <property type="protein sequence ID" value="SOD96722.1"/>
    <property type="molecule type" value="Genomic_DNA"/>
</dbReference>
<dbReference type="AlphaFoldDB" id="A0A286GMK2"/>
<name>A0A286GMK2_9PROT</name>
<protein>
    <submittedName>
        <fullName evidence="2">Uncharacterized phage-associated protein</fullName>
    </submittedName>
</protein>
<feature type="region of interest" description="Disordered" evidence="1">
    <location>
        <begin position="144"/>
        <end position="199"/>
    </location>
</feature>
<dbReference type="Proteomes" id="UP000219621">
    <property type="component" value="Unassembled WGS sequence"/>
</dbReference>
<gene>
    <name evidence="2" type="ORF">SAMN05421508_10660</name>
</gene>
<accession>A0A286GMK2</accession>
<dbReference type="OrthoDB" id="7352766at2"/>